<dbReference type="Pfam" id="PF21834">
    <property type="entry name" value="DUF6894"/>
    <property type="match status" value="1"/>
</dbReference>
<keyword evidence="3" id="KW-1185">Reference proteome</keyword>
<dbReference type="EMBL" id="JBEPMM010000001">
    <property type="protein sequence ID" value="MET3691012.1"/>
    <property type="molecule type" value="Genomic_DNA"/>
</dbReference>
<dbReference type="InterPro" id="IPR054189">
    <property type="entry name" value="DUF6894"/>
</dbReference>
<gene>
    <name evidence="2" type="ORF">ABID43_000531</name>
</gene>
<accession>A0ABV2L0Z8</accession>
<comment type="caution">
    <text evidence="2">The sequence shown here is derived from an EMBL/GenBank/DDBJ whole genome shotgun (WGS) entry which is preliminary data.</text>
</comment>
<organism evidence="2 3">
    <name type="scientific">Methylobacterium goesingense</name>
    <dbReference type="NCBI Taxonomy" id="243690"/>
    <lineage>
        <taxon>Bacteria</taxon>
        <taxon>Pseudomonadati</taxon>
        <taxon>Pseudomonadota</taxon>
        <taxon>Alphaproteobacteria</taxon>
        <taxon>Hyphomicrobiales</taxon>
        <taxon>Methylobacteriaceae</taxon>
        <taxon>Methylobacterium</taxon>
    </lineage>
</organism>
<name>A0ABV2L0Z8_9HYPH</name>
<protein>
    <recommendedName>
        <fullName evidence="1">DUF6894 domain-containing protein</fullName>
    </recommendedName>
</protein>
<evidence type="ECO:0000259" key="1">
    <source>
        <dbReference type="Pfam" id="PF21834"/>
    </source>
</evidence>
<dbReference type="Proteomes" id="UP001549145">
    <property type="component" value="Unassembled WGS sequence"/>
</dbReference>
<dbReference type="RefSeq" id="WP_238281858.1">
    <property type="nucleotide sequence ID" value="NZ_BPQL01000142.1"/>
</dbReference>
<evidence type="ECO:0000313" key="3">
    <source>
        <dbReference type="Proteomes" id="UP001549145"/>
    </source>
</evidence>
<reference evidence="2 3" key="1">
    <citation type="submission" date="2024-06" db="EMBL/GenBank/DDBJ databases">
        <title>Genomic Encyclopedia of Type Strains, Phase IV (KMG-IV): sequencing the most valuable type-strain genomes for metagenomic binning, comparative biology and taxonomic classification.</title>
        <authorList>
            <person name="Goeker M."/>
        </authorList>
    </citation>
    <scope>NUCLEOTIDE SEQUENCE [LARGE SCALE GENOMIC DNA]</scope>
    <source>
        <strain evidence="2 3">DSM 21331</strain>
    </source>
</reference>
<feature type="domain" description="DUF6894" evidence="1">
    <location>
        <begin position="3"/>
        <end position="71"/>
    </location>
</feature>
<proteinExistence type="predicted"/>
<evidence type="ECO:0000313" key="2">
    <source>
        <dbReference type="EMBL" id="MET3691012.1"/>
    </source>
</evidence>
<sequence length="83" mass="9012">MPRYFFHTHVGADVVADPVGTDLRDPDAAWTTARDTIRTMMAEPRNQARLMGAILVVADAEGEVILEFPFAEAMAGPGDDSVH</sequence>